<dbReference type="PROSITE" id="PS50853">
    <property type="entry name" value="FN3"/>
    <property type="match status" value="6"/>
</dbReference>
<evidence type="ECO:0000259" key="13">
    <source>
        <dbReference type="PROSITE" id="PS50853"/>
    </source>
</evidence>
<keyword evidence="15" id="KW-1185">Reference proteome</keyword>
<evidence type="ECO:0000259" key="12">
    <source>
        <dbReference type="PROSITE" id="PS50835"/>
    </source>
</evidence>
<dbReference type="SMART" id="SM00060">
    <property type="entry name" value="FN3"/>
    <property type="match status" value="5"/>
</dbReference>
<proteinExistence type="predicted"/>
<feature type="transmembrane region" description="Helical" evidence="11">
    <location>
        <begin position="675"/>
        <end position="699"/>
    </location>
</feature>
<dbReference type="GO" id="GO:0007155">
    <property type="term" value="P:cell adhesion"/>
    <property type="evidence" value="ECO:0007669"/>
    <property type="project" value="UniProtKB-KW"/>
</dbReference>
<dbReference type="SMART" id="SM00408">
    <property type="entry name" value="IGc2"/>
    <property type="match status" value="1"/>
</dbReference>
<keyword evidence="9" id="KW-0393">Immunoglobulin domain</keyword>
<keyword evidence="8" id="KW-1015">Disulfide bond</keyword>
<dbReference type="InterPro" id="IPR050964">
    <property type="entry name" value="Striated_Muscle_Regulatory"/>
</dbReference>
<feature type="region of interest" description="Disordered" evidence="10">
    <location>
        <begin position="1"/>
        <end position="20"/>
    </location>
</feature>
<sequence>MLNDTENWEEHRTRKKSIAGDHNSVTVKNLQPATNYEFRLFARNSQGLSDSSEILKVKTDSEPPSGPPLDLIVEPISSTELRIRWKPPRFEDWNGQILGYNIRYRNNREDLGAFNWTRVEKISTDPNLPLTKSIGNLEKYEEYQVTIQAYNEKGPGAYSDPVTALTLEDVPSAPPSTIHCSPLTPHSLQINWQPPPRNSIHGNLQGFRVFVEQLPQQIGGDHPNYSLGEFESKVPSGSLSTIMHNFVPFTNYSIQVAAFTRIGEGAQSKAVFCQTKESVPSEPSAIKAIVSSMESVIVSWLPPKIPNGLVVKFNVYTRISSERREIRTMKRNLPSHVLHYEVADLKRYESYEAWVTAETSAGEGQSTASVPLQGSLTPNIPAAVVSIGSIVVTAWKTNVILQCQHVGTGVTLQWYKRDARLTESSRVKLLTSGSLSIENVERADSGNISCVVKNPHGTDSVTYVVKVQVVPSSPLLHTTAVSNSSVRLQWKQGDNGGTPILGFTLIYKQEGGEWEEINLNRKLSSYELRNLACGTAFEFFLTGFNKIGSSEPSETLYLRTKGSKPILPPVEDFLQSDSTSIRLNFSEWENVSGDCPVTSFTVEYKTEGKNWILVKTEKNFVEISHLSPEMEYKLRVTAYNGAGSSSGEFTVSTSLFKGGLISSNLNPQVPFYLDVYIIVPIVASVASIIIATAGVILCWKKKNFSSSGNLSPKTNLGLADSERDYTVIRAKFIPDCDRYPESADDIYPYATFQLAEPEKTNLAGNIPDTHIYGPRPTSNMDAGLMRGTYRGTLPGHGTAKRRKSRGKTRGEVHKMGESDEYDSIHSDSDGDEPIANSIETIRGNRRYSSRNNCHFPSNDVTMVVTDRDRGRKSLPRRPKVPILNGGEVMIPDFLDETSFIYTRDNHVPTDFVSHYHPGPTELISQLNCDMDLKRVGRRKSDNMFVPMPPNVGGGGIHPDKELKSVHGKKPRDPRDLELYRHQDYTIAV</sequence>
<evidence type="ECO:0000256" key="9">
    <source>
        <dbReference type="ARBA" id="ARBA00023319"/>
    </source>
</evidence>
<feature type="domain" description="Fibronectin type-III" evidence="13">
    <location>
        <begin position="1"/>
        <end position="62"/>
    </location>
</feature>
<protein>
    <recommendedName>
        <fullName evidence="16">Down syndrome cell adhesion molecule-like protein Dscam2</fullName>
    </recommendedName>
</protein>
<dbReference type="PANTHER" id="PTHR13817:SF166">
    <property type="entry name" value="NEURONAL IGCAM-RELATED"/>
    <property type="match status" value="1"/>
</dbReference>
<dbReference type="AlphaFoldDB" id="A0A8J2KSN0"/>
<keyword evidence="4" id="KW-0677">Repeat</keyword>
<name>A0A8J2KSN0_9HEXA</name>
<dbReference type="Pfam" id="PF25059">
    <property type="entry name" value="FN3_DSCAM-DSCAML_C"/>
    <property type="match status" value="1"/>
</dbReference>
<dbReference type="PROSITE" id="PS50835">
    <property type="entry name" value="IG_LIKE"/>
    <property type="match status" value="1"/>
</dbReference>
<accession>A0A8J2KSN0</accession>
<evidence type="ECO:0008006" key="16">
    <source>
        <dbReference type="Google" id="ProtNLM"/>
    </source>
</evidence>
<keyword evidence="5" id="KW-0130">Cell adhesion</keyword>
<feature type="domain" description="Fibronectin type-III" evidence="13">
    <location>
        <begin position="67"/>
        <end position="169"/>
    </location>
</feature>
<dbReference type="Proteomes" id="UP000708208">
    <property type="component" value="Unassembled WGS sequence"/>
</dbReference>
<feature type="domain" description="Fibronectin type-III" evidence="13">
    <location>
        <begin position="174"/>
        <end position="278"/>
    </location>
</feature>
<evidence type="ECO:0000256" key="8">
    <source>
        <dbReference type="ARBA" id="ARBA00023157"/>
    </source>
</evidence>
<dbReference type="GO" id="GO:0009653">
    <property type="term" value="P:anatomical structure morphogenesis"/>
    <property type="evidence" value="ECO:0007669"/>
    <property type="project" value="UniProtKB-ARBA"/>
</dbReference>
<dbReference type="InterPro" id="IPR013098">
    <property type="entry name" value="Ig_I-set"/>
</dbReference>
<dbReference type="Pfam" id="PF00041">
    <property type="entry name" value="fn3"/>
    <property type="match status" value="5"/>
</dbReference>
<evidence type="ECO:0000256" key="6">
    <source>
        <dbReference type="ARBA" id="ARBA00022989"/>
    </source>
</evidence>
<feature type="domain" description="Fibronectin type-III" evidence="13">
    <location>
        <begin position="565"/>
        <end position="656"/>
    </location>
</feature>
<evidence type="ECO:0000256" key="1">
    <source>
        <dbReference type="ARBA" id="ARBA00004167"/>
    </source>
</evidence>
<evidence type="ECO:0000256" key="5">
    <source>
        <dbReference type="ARBA" id="ARBA00022889"/>
    </source>
</evidence>
<feature type="domain" description="Ig-like" evidence="12">
    <location>
        <begin position="378"/>
        <end position="462"/>
    </location>
</feature>
<dbReference type="GO" id="GO:0016020">
    <property type="term" value="C:membrane"/>
    <property type="evidence" value="ECO:0007669"/>
    <property type="project" value="UniProtKB-SubCell"/>
</dbReference>
<evidence type="ECO:0000256" key="7">
    <source>
        <dbReference type="ARBA" id="ARBA00023136"/>
    </source>
</evidence>
<dbReference type="PANTHER" id="PTHR13817">
    <property type="entry name" value="TITIN"/>
    <property type="match status" value="1"/>
</dbReference>
<feature type="compositionally biased region" description="Basic residues" evidence="10">
    <location>
        <begin position="798"/>
        <end position="807"/>
    </location>
</feature>
<keyword evidence="2 11" id="KW-0812">Transmembrane</keyword>
<feature type="region of interest" description="Disordered" evidence="10">
    <location>
        <begin position="789"/>
        <end position="813"/>
    </location>
</feature>
<dbReference type="OrthoDB" id="5969272at2759"/>
<keyword evidence="6 11" id="KW-1133">Transmembrane helix</keyword>
<dbReference type="CDD" id="cd00063">
    <property type="entry name" value="FN3"/>
    <property type="match status" value="6"/>
</dbReference>
<evidence type="ECO:0000313" key="14">
    <source>
        <dbReference type="EMBL" id="CAG7818274.1"/>
    </source>
</evidence>
<dbReference type="InterPro" id="IPR003598">
    <property type="entry name" value="Ig_sub2"/>
</dbReference>
<feature type="domain" description="Fibronectin type-III" evidence="13">
    <location>
        <begin position="282"/>
        <end position="380"/>
    </location>
</feature>
<dbReference type="SMART" id="SM00409">
    <property type="entry name" value="IG"/>
    <property type="match status" value="1"/>
</dbReference>
<reference evidence="14" key="1">
    <citation type="submission" date="2021-06" db="EMBL/GenBank/DDBJ databases">
        <authorList>
            <person name="Hodson N. C."/>
            <person name="Mongue J. A."/>
            <person name="Jaron S. K."/>
        </authorList>
    </citation>
    <scope>NUCLEOTIDE SEQUENCE</scope>
</reference>
<dbReference type="InterPro" id="IPR007110">
    <property type="entry name" value="Ig-like_dom"/>
</dbReference>
<evidence type="ECO:0000256" key="2">
    <source>
        <dbReference type="ARBA" id="ARBA00022692"/>
    </source>
</evidence>
<dbReference type="FunFam" id="2.60.40.10:FF:000028">
    <property type="entry name" value="Neuronal cell adhesion molecule"/>
    <property type="match status" value="2"/>
</dbReference>
<dbReference type="EMBL" id="CAJVCH010416425">
    <property type="protein sequence ID" value="CAG7818274.1"/>
    <property type="molecule type" value="Genomic_DNA"/>
</dbReference>
<evidence type="ECO:0000313" key="15">
    <source>
        <dbReference type="Proteomes" id="UP000708208"/>
    </source>
</evidence>
<organism evidence="14 15">
    <name type="scientific">Allacma fusca</name>
    <dbReference type="NCBI Taxonomy" id="39272"/>
    <lineage>
        <taxon>Eukaryota</taxon>
        <taxon>Metazoa</taxon>
        <taxon>Ecdysozoa</taxon>
        <taxon>Arthropoda</taxon>
        <taxon>Hexapoda</taxon>
        <taxon>Collembola</taxon>
        <taxon>Symphypleona</taxon>
        <taxon>Sminthuridae</taxon>
        <taxon>Allacma</taxon>
    </lineage>
</organism>
<evidence type="ECO:0000256" key="4">
    <source>
        <dbReference type="ARBA" id="ARBA00022737"/>
    </source>
</evidence>
<dbReference type="GO" id="GO:0030154">
    <property type="term" value="P:cell differentiation"/>
    <property type="evidence" value="ECO:0007669"/>
    <property type="project" value="UniProtKB-ARBA"/>
</dbReference>
<gene>
    <name evidence="14" type="ORF">AFUS01_LOCUS28788</name>
</gene>
<dbReference type="InterPro" id="IPR056754">
    <property type="entry name" value="DSCAM/DSCAML_C"/>
</dbReference>
<feature type="compositionally biased region" description="Basic and acidic residues" evidence="10">
    <location>
        <begin position="957"/>
        <end position="973"/>
    </location>
</feature>
<dbReference type="InterPro" id="IPR003599">
    <property type="entry name" value="Ig_sub"/>
</dbReference>
<evidence type="ECO:0000256" key="10">
    <source>
        <dbReference type="SAM" id="MobiDB-lite"/>
    </source>
</evidence>
<keyword evidence="3" id="KW-0732">Signal</keyword>
<feature type="region of interest" description="Disordered" evidence="10">
    <location>
        <begin position="940"/>
        <end position="973"/>
    </location>
</feature>
<keyword evidence="7 11" id="KW-0472">Membrane</keyword>
<evidence type="ECO:0000256" key="3">
    <source>
        <dbReference type="ARBA" id="ARBA00022729"/>
    </source>
</evidence>
<comment type="caution">
    <text evidence="14">The sequence shown here is derived from an EMBL/GenBank/DDBJ whole genome shotgun (WGS) entry which is preliminary data.</text>
</comment>
<comment type="subcellular location">
    <subcellularLocation>
        <location evidence="1">Membrane</location>
        <topology evidence="1">Single-pass membrane protein</topology>
    </subcellularLocation>
</comment>
<dbReference type="InterPro" id="IPR003961">
    <property type="entry name" value="FN3_dom"/>
</dbReference>
<feature type="domain" description="Fibronectin type-III" evidence="13">
    <location>
        <begin position="470"/>
        <end position="563"/>
    </location>
</feature>
<evidence type="ECO:0000256" key="11">
    <source>
        <dbReference type="SAM" id="Phobius"/>
    </source>
</evidence>
<dbReference type="Pfam" id="PF07679">
    <property type="entry name" value="I-set"/>
    <property type="match status" value="1"/>
</dbReference>